<accession>A0ABY7XSK2</accession>
<evidence type="ECO:0000259" key="1">
    <source>
        <dbReference type="Pfam" id="PF00535"/>
    </source>
</evidence>
<dbReference type="Pfam" id="PF00535">
    <property type="entry name" value="Glycos_transf_2"/>
    <property type="match status" value="1"/>
</dbReference>
<dbReference type="RefSeq" id="WP_282213874.1">
    <property type="nucleotide sequence ID" value="NZ_BAAAUN010000001.1"/>
</dbReference>
<keyword evidence="3" id="KW-1185">Reference proteome</keyword>
<organism evidence="2 3">
    <name type="scientific">Microbacterium luteolum</name>
    <name type="common">Aureobacterium luteolum</name>
    <dbReference type="NCBI Taxonomy" id="69367"/>
    <lineage>
        <taxon>Bacteria</taxon>
        <taxon>Bacillati</taxon>
        <taxon>Actinomycetota</taxon>
        <taxon>Actinomycetes</taxon>
        <taxon>Micrococcales</taxon>
        <taxon>Microbacteriaceae</taxon>
        <taxon>Microbacterium</taxon>
    </lineage>
</organism>
<evidence type="ECO:0000313" key="2">
    <source>
        <dbReference type="EMBL" id="WDM43745.1"/>
    </source>
</evidence>
<dbReference type="Proteomes" id="UP001215097">
    <property type="component" value="Chromosome"/>
</dbReference>
<reference evidence="2 3" key="1">
    <citation type="submission" date="2021-06" db="EMBL/GenBank/DDBJ databases">
        <title>Genome-based taxonomic framework of Microbacterium strains isolated from marine environment, the description of four new species and reclassification of four preexisting species.</title>
        <authorList>
            <person name="Lee S.D."/>
            <person name="Kim S.-M."/>
            <person name="Byeon Y.-S."/>
            <person name="Yang H.L."/>
            <person name="Kim I.S."/>
        </authorList>
    </citation>
    <scope>NUCLEOTIDE SEQUENCE [LARGE SCALE GENOMIC DNA]</scope>
    <source>
        <strain evidence="2 3">KACC 14465</strain>
    </source>
</reference>
<dbReference type="EMBL" id="CP078075">
    <property type="protein sequence ID" value="WDM43745.1"/>
    <property type="molecule type" value="Genomic_DNA"/>
</dbReference>
<feature type="domain" description="Glycosyltransferase 2-like" evidence="1">
    <location>
        <begin position="8"/>
        <end position="137"/>
    </location>
</feature>
<gene>
    <name evidence="2" type="ORF">KV395_11030</name>
</gene>
<dbReference type="InterPro" id="IPR001173">
    <property type="entry name" value="Glyco_trans_2-like"/>
</dbReference>
<sequence length="353" mass="38753">MSTPEVDVIIAVHTVTRPIHRAAASALRGNEARVRVNVVAHNIDPDLIAANLGDLLDDERVRLLPFADGIPSPAGPMNHALDQATAPYFALLGSDDEFAPGALDSWLELARSVDASMVLARIDRLTSGPDPTPPTRRGRITDLDPARDRLSYRSAPLGLVSRKQFPDLRFTEGLFSGEDLEFTAALWFTGSAFAYDRHTPGYVGHEDEGDRVTSAPRLVREDFAFLDAITTSAWFPRLTRRQRTALGVKTLRVHFFDAVLNRLDAPGDFESTRVALLEVLGTLTTVFPGAVAYLARCDRKVIDALRRGPMDTAEVRRLIGARWGGGADALLTRNPLRSLHAQAPFRTLRAMTI</sequence>
<dbReference type="Gene3D" id="3.90.550.10">
    <property type="entry name" value="Spore Coat Polysaccharide Biosynthesis Protein SpsA, Chain A"/>
    <property type="match status" value="1"/>
</dbReference>
<protein>
    <submittedName>
        <fullName evidence="2">Glycosyltransferase</fullName>
    </submittedName>
</protein>
<evidence type="ECO:0000313" key="3">
    <source>
        <dbReference type="Proteomes" id="UP001215097"/>
    </source>
</evidence>
<dbReference type="SUPFAM" id="SSF53448">
    <property type="entry name" value="Nucleotide-diphospho-sugar transferases"/>
    <property type="match status" value="1"/>
</dbReference>
<dbReference type="InterPro" id="IPR029044">
    <property type="entry name" value="Nucleotide-diphossugar_trans"/>
</dbReference>
<name>A0ABY7XSK2_MICLT</name>
<proteinExistence type="predicted"/>